<protein>
    <submittedName>
        <fullName evidence="2">Type VI secretion system ImpA domain-containing protein</fullName>
    </submittedName>
</protein>
<name>A0A244EW39_PSESX</name>
<dbReference type="AlphaFoldDB" id="A0A244EW39"/>
<dbReference type="Pfam" id="PF16989">
    <property type="entry name" value="T6SS_VasJ"/>
    <property type="match status" value="1"/>
</dbReference>
<evidence type="ECO:0000259" key="1">
    <source>
        <dbReference type="Pfam" id="PF06812"/>
    </source>
</evidence>
<dbReference type="RefSeq" id="WP_084915094.1">
    <property type="nucleotide sequence ID" value="NZ_MTSA01000003.1"/>
</dbReference>
<comment type="caution">
    <text evidence="2">The sequence shown here is derived from an EMBL/GenBank/DDBJ whole genome shotgun (WGS) entry which is preliminary data.</text>
</comment>
<evidence type="ECO:0000313" key="3">
    <source>
        <dbReference type="Proteomes" id="UP000195128"/>
    </source>
</evidence>
<dbReference type="InterPro" id="IPR010657">
    <property type="entry name" value="ImpA_N"/>
</dbReference>
<reference evidence="2 3" key="1">
    <citation type="submission" date="2017-01" db="EMBL/GenBank/DDBJ databases">
        <authorList>
            <person name="Mah S.A."/>
            <person name="Swanson W.J."/>
            <person name="Moy G.W."/>
            <person name="Vacquier V.D."/>
        </authorList>
    </citation>
    <scope>NUCLEOTIDE SEQUENCE [LARGE SCALE GENOMIC DNA]</scope>
    <source>
        <strain evidence="2">PDD-32b-74</strain>
    </source>
</reference>
<dbReference type="Proteomes" id="UP000195128">
    <property type="component" value="Unassembled WGS sequence"/>
</dbReference>
<dbReference type="OrthoDB" id="1522895at2"/>
<dbReference type="PANTHER" id="PTHR37024:SF5">
    <property type="entry name" value="IMPA N-TERMINAL DOMAIN-CONTAINING PROTEIN"/>
    <property type="match status" value="1"/>
</dbReference>
<dbReference type="NCBIfam" id="TIGR03362">
    <property type="entry name" value="VI_chp_7"/>
    <property type="match status" value="1"/>
</dbReference>
<organism evidence="2 3">
    <name type="scientific">Pseudomonas syringae</name>
    <dbReference type="NCBI Taxonomy" id="317"/>
    <lineage>
        <taxon>Bacteria</taxon>
        <taxon>Pseudomonadati</taxon>
        <taxon>Pseudomonadota</taxon>
        <taxon>Gammaproteobacteria</taxon>
        <taxon>Pseudomonadales</taxon>
        <taxon>Pseudomonadaceae</taxon>
        <taxon>Pseudomonas</taxon>
    </lineage>
</organism>
<sequence>MAYNDKLSIRYLEMARHPVTDQAYAGEDIRFSTLFETLESELGGAQSILGPSNIDWSRIREGSERILVNQSKDLRVASWLTWALYECESFAGLLAGLGLIHHLCDKHWQVLYPRKSRTRCAAIGWLVLRLEKLLVEDIAITRQLPVFQQMVKYLDSLDELFGRYLVDEAPLLLPIRRRLTRMIQRAIQVEKEPVTVVEQVKQVAAQLFSSNPHIDNEKDAQRALGTLEESARNLCLWWLKQKSTDSRAFRLARSLVWLEVDDIPGYNAEKVTQLRALPADKLRNYKERFEQGLYADLIVDVEAALVRAPFWFDGQRLIWQCLKALDADAAMREVEAHVALFIKRMPEVIGLYFQDGTPFADAETRKWMAIHAMPPASPANQAHDTDKPHNQPEWEAVYGELVDTLPENGLKAAVQIMSQHLNRANGERDRFFWRLCLARLCHHAKNYELAKIQLEFLDQTLQSAGLHTWEPRTSLDVLRLLYDCYGQLPHNESSVQRKAEIHQRLCHYDLERLIA</sequence>
<feature type="domain" description="ImpA N-terminal" evidence="1">
    <location>
        <begin position="17"/>
        <end position="127"/>
    </location>
</feature>
<dbReference type="InterPro" id="IPR017739">
    <property type="entry name" value="T6SS-assoc_VCA0119"/>
</dbReference>
<proteinExistence type="predicted"/>
<accession>A0A244EW39</accession>
<dbReference type="Pfam" id="PF06812">
    <property type="entry name" value="ImpA_N"/>
    <property type="match status" value="1"/>
</dbReference>
<evidence type="ECO:0000313" key="2">
    <source>
        <dbReference type="EMBL" id="OUM08751.1"/>
    </source>
</evidence>
<dbReference type="PANTHER" id="PTHR37024">
    <property type="entry name" value="TYPE VI SECRETION SYSTEM DUF2094 AND IMPA-RELATED DOMAIN PROTEIN"/>
    <property type="match status" value="1"/>
</dbReference>
<gene>
    <name evidence="2" type="ORF">BW686_05315</name>
</gene>
<dbReference type="EMBL" id="MTSA01000003">
    <property type="protein sequence ID" value="OUM08751.1"/>
    <property type="molecule type" value="Genomic_DNA"/>
</dbReference>